<feature type="compositionally biased region" description="Low complexity" evidence="10">
    <location>
        <begin position="88"/>
        <end position="102"/>
    </location>
</feature>
<feature type="region of interest" description="Disordered" evidence="10">
    <location>
        <begin position="723"/>
        <end position="779"/>
    </location>
</feature>
<feature type="repeat" description="WD" evidence="9">
    <location>
        <begin position="315"/>
        <end position="349"/>
    </location>
</feature>
<dbReference type="Proteomes" id="UP000193411">
    <property type="component" value="Unassembled WGS sequence"/>
</dbReference>
<feature type="region of interest" description="Disordered" evidence="10">
    <location>
        <begin position="20"/>
        <end position="61"/>
    </location>
</feature>
<keyword evidence="3 9" id="KW-0853">WD repeat</keyword>
<dbReference type="InterPro" id="IPR019775">
    <property type="entry name" value="WD40_repeat_CS"/>
</dbReference>
<feature type="compositionally biased region" description="Polar residues" evidence="10">
    <location>
        <begin position="769"/>
        <end position="779"/>
    </location>
</feature>
<feature type="compositionally biased region" description="Low complexity" evidence="10">
    <location>
        <begin position="539"/>
        <end position="586"/>
    </location>
</feature>
<keyword evidence="6 8" id="KW-0863">Zinc-finger</keyword>
<dbReference type="SUPFAM" id="SSF50978">
    <property type="entry name" value="WD40 repeat-like"/>
    <property type="match status" value="1"/>
</dbReference>
<dbReference type="InterPro" id="IPR049566">
    <property type="entry name" value="WDR59_RTC1-like_RING_Znf"/>
</dbReference>
<dbReference type="InterPro" id="IPR036322">
    <property type="entry name" value="WD40_repeat_dom_sf"/>
</dbReference>
<evidence type="ECO:0000313" key="12">
    <source>
        <dbReference type="EMBL" id="ORZ34773.1"/>
    </source>
</evidence>
<dbReference type="GO" id="GO:0061700">
    <property type="term" value="C:GATOR2 complex"/>
    <property type="evidence" value="ECO:0007669"/>
    <property type="project" value="TreeGrafter"/>
</dbReference>
<feature type="compositionally biased region" description="Acidic residues" evidence="10">
    <location>
        <begin position="846"/>
        <end position="861"/>
    </location>
</feature>
<dbReference type="CDD" id="cd16693">
    <property type="entry name" value="mRING-H2-C3H3C2_WDR24"/>
    <property type="match status" value="1"/>
</dbReference>
<evidence type="ECO:0000256" key="9">
    <source>
        <dbReference type="PROSITE-ProRule" id="PRU00221"/>
    </source>
</evidence>
<dbReference type="GO" id="GO:0005774">
    <property type="term" value="C:vacuolar membrane"/>
    <property type="evidence" value="ECO:0007669"/>
    <property type="project" value="TreeGrafter"/>
</dbReference>
<dbReference type="GO" id="GO:0008270">
    <property type="term" value="F:zinc ion binding"/>
    <property type="evidence" value="ECO:0007669"/>
    <property type="project" value="UniProtKB-KW"/>
</dbReference>
<comment type="caution">
    <text evidence="12">The sequence shown here is derived from an EMBL/GenBank/DDBJ whole genome shotgun (WGS) entry which is preliminary data.</text>
</comment>
<dbReference type="PANTHER" id="PTHR46200:SF1">
    <property type="entry name" value="GATOR COMPLEX PROTEIN WDR24"/>
    <property type="match status" value="1"/>
</dbReference>
<dbReference type="PROSITE" id="PS50082">
    <property type="entry name" value="WD_REPEATS_2"/>
    <property type="match status" value="2"/>
</dbReference>
<dbReference type="EMBL" id="MCFL01000026">
    <property type="protein sequence ID" value="ORZ34773.1"/>
    <property type="molecule type" value="Genomic_DNA"/>
</dbReference>
<keyword evidence="4" id="KW-0479">Metal-binding</keyword>
<feature type="region of interest" description="Disordered" evidence="10">
    <location>
        <begin position="76"/>
        <end position="103"/>
    </location>
</feature>
<dbReference type="PROSITE" id="PS00678">
    <property type="entry name" value="WD_REPEATS_1"/>
    <property type="match status" value="2"/>
</dbReference>
<dbReference type="InterPro" id="IPR037590">
    <property type="entry name" value="WDR24"/>
</dbReference>
<dbReference type="InterPro" id="IPR020472">
    <property type="entry name" value="WD40_PAC1"/>
</dbReference>
<comment type="similarity">
    <text evidence="1">Belongs to the WD repeat RTC1 family.</text>
</comment>
<feature type="compositionally biased region" description="Polar residues" evidence="10">
    <location>
        <begin position="365"/>
        <end position="374"/>
    </location>
</feature>
<keyword evidence="13" id="KW-1185">Reference proteome</keyword>
<feature type="region of interest" description="Disordered" evidence="10">
    <location>
        <begin position="354"/>
        <end position="374"/>
    </location>
</feature>
<dbReference type="AlphaFoldDB" id="A0A1Y2HM55"/>
<evidence type="ECO:0000256" key="3">
    <source>
        <dbReference type="ARBA" id="ARBA00022574"/>
    </source>
</evidence>
<sequence>MYNSSLNASSSSLRHQLALANSQSQGQHPPHMSSSVAASSGTTAGSTSVLHSTSSTPFSSSTSLALPLLSSLDMLRASSSPTPDPAVLSTAASSAGPTSPLTGAASLTDPAAVTGASLALAAATSTDQSLVHRAAGALNAISLSPDRECAVVAGREVLKVLKVVDDQIKETLNLRTGSRLNLNLSSNDVKWSNSYAKNTVATAATNGAIVIWDIQKPGQKLDRVINEHQRAVNRLAFHPSEPVILLSASQDSSLKLWDLRTKGPARHTFECKAEAARDVQFNPSPGAAHEFVAAFENGTVQVWDLRHTAQYERRFAAHNGLVLAVDYHASGRWLATGGRDKLIKVWDLKRSPDGHAAAGGGGSGRPSTATSMRPTHQIQTIASVGRLAWRPSAAHMHLTSSALLTDYRVHVWDLARPHVPCAWFEDHVNVATGFVWADDQVLWSCGKDKRVIKRRFEGASYSPATHLPRAAVTWGPSGDLVASLDRPGGPRVGQAWVGKGSEGVEGQGPVKDVESFRNSVMPPGLFSRRSQRRVPPEKSASLPPATASSSSAHFAPGSSLSGNANYPSSSNAYSSSNPSTATNSSTIHDPTDIHLTPFQANQLTLHLTPAVPVPRGEFSDDVSALLYQAQHYKLKSGTPARFARACAHNARVAAAMGRFDQWRTWQLAGVALVPLVARKATSAPSPLHTHVPLVASPSPQPPQVPVHVAPAVTTDSLMVVGSAQSTMSTSSSSSTVIGLGVRRGIPTPPPLDPTMSGPPASLSRPPTRAASTQPPATSVAFSAPSAATFSGKHAPASTSGDPISLNELLGTGAAEEMVAQVLAHHADAGDVHVCATLTILLLDRGGDDDEDDDDEDGEEEPGLAGVARARAAQQGYRKQQDEIMASWPAWLVKEQVEEWFVDYIDLLHRFKLYPTAASILDRCPLPSVRARLQESTTIFTSCNMCFKPMVHAGHYARAYWVCERCQKLVNPCSLCHRVVKGQYVWCQGCGHGGHVQCLYAWFMQGNKECPTGCGHECRGTMVGAGAGGGGGGRH</sequence>
<evidence type="ECO:0000313" key="13">
    <source>
        <dbReference type="Proteomes" id="UP000193411"/>
    </source>
</evidence>
<evidence type="ECO:0000259" key="11">
    <source>
        <dbReference type="PROSITE" id="PS50089"/>
    </source>
</evidence>
<feature type="region of interest" description="Disordered" evidence="10">
    <location>
        <begin position="846"/>
        <end position="870"/>
    </location>
</feature>
<organism evidence="12 13">
    <name type="scientific">Catenaria anguillulae PL171</name>
    <dbReference type="NCBI Taxonomy" id="765915"/>
    <lineage>
        <taxon>Eukaryota</taxon>
        <taxon>Fungi</taxon>
        <taxon>Fungi incertae sedis</taxon>
        <taxon>Blastocladiomycota</taxon>
        <taxon>Blastocladiomycetes</taxon>
        <taxon>Blastocladiales</taxon>
        <taxon>Catenariaceae</taxon>
        <taxon>Catenaria</taxon>
    </lineage>
</organism>
<dbReference type="InterPro" id="IPR015943">
    <property type="entry name" value="WD40/YVTN_repeat-like_dom_sf"/>
</dbReference>
<feature type="domain" description="RING-type" evidence="11">
    <location>
        <begin position="972"/>
        <end position="1010"/>
    </location>
</feature>
<dbReference type="Pfam" id="PF17120">
    <property type="entry name" value="zf-RING_16"/>
    <property type="match status" value="1"/>
</dbReference>
<dbReference type="PANTHER" id="PTHR46200">
    <property type="entry name" value="GATOR COMPLEX PROTEIN WDR24"/>
    <property type="match status" value="1"/>
</dbReference>
<evidence type="ECO:0000256" key="7">
    <source>
        <dbReference type="ARBA" id="ARBA00022833"/>
    </source>
</evidence>
<feature type="compositionally biased region" description="Low complexity" evidence="10">
    <location>
        <begin position="725"/>
        <end position="735"/>
    </location>
</feature>
<evidence type="ECO:0000256" key="10">
    <source>
        <dbReference type="SAM" id="MobiDB-lite"/>
    </source>
</evidence>
<evidence type="ECO:0000256" key="5">
    <source>
        <dbReference type="ARBA" id="ARBA00022737"/>
    </source>
</evidence>
<dbReference type="STRING" id="765915.A0A1Y2HM55"/>
<dbReference type="OrthoDB" id="60955at2759"/>
<name>A0A1Y2HM55_9FUNG</name>
<protein>
    <recommendedName>
        <fullName evidence="2">Restriction of telomere capping protein 1</fullName>
    </recommendedName>
</protein>
<evidence type="ECO:0000256" key="6">
    <source>
        <dbReference type="ARBA" id="ARBA00022771"/>
    </source>
</evidence>
<reference evidence="12 13" key="1">
    <citation type="submission" date="2016-07" db="EMBL/GenBank/DDBJ databases">
        <title>Pervasive Adenine N6-methylation of Active Genes in Fungi.</title>
        <authorList>
            <consortium name="DOE Joint Genome Institute"/>
            <person name="Mondo S.J."/>
            <person name="Dannebaum R.O."/>
            <person name="Kuo R.C."/>
            <person name="Labutti K."/>
            <person name="Haridas S."/>
            <person name="Kuo A."/>
            <person name="Salamov A."/>
            <person name="Ahrendt S.R."/>
            <person name="Lipzen A."/>
            <person name="Sullivan W."/>
            <person name="Andreopoulos W.B."/>
            <person name="Clum A."/>
            <person name="Lindquist E."/>
            <person name="Daum C."/>
            <person name="Ramamoorthy G.K."/>
            <person name="Gryganskyi A."/>
            <person name="Culley D."/>
            <person name="Magnuson J.K."/>
            <person name="James T.Y."/>
            <person name="O'Malley M.A."/>
            <person name="Stajich J.E."/>
            <person name="Spatafora J.W."/>
            <person name="Visel A."/>
            <person name="Grigoriev I.V."/>
        </authorList>
    </citation>
    <scope>NUCLEOTIDE SEQUENCE [LARGE SCALE GENOMIC DNA]</scope>
    <source>
        <strain evidence="12 13">PL171</strain>
    </source>
</reference>
<evidence type="ECO:0000256" key="8">
    <source>
        <dbReference type="PROSITE-ProRule" id="PRU00175"/>
    </source>
</evidence>
<evidence type="ECO:0000256" key="2">
    <source>
        <dbReference type="ARBA" id="ARBA00015098"/>
    </source>
</evidence>
<evidence type="ECO:0000256" key="1">
    <source>
        <dbReference type="ARBA" id="ARBA00008863"/>
    </source>
</evidence>
<dbReference type="GO" id="GO:0005829">
    <property type="term" value="C:cytosol"/>
    <property type="evidence" value="ECO:0007669"/>
    <property type="project" value="TreeGrafter"/>
</dbReference>
<dbReference type="InterPro" id="IPR001680">
    <property type="entry name" value="WD40_rpt"/>
</dbReference>
<accession>A0A1Y2HM55</accession>
<evidence type="ECO:0000256" key="4">
    <source>
        <dbReference type="ARBA" id="ARBA00022723"/>
    </source>
</evidence>
<dbReference type="Pfam" id="PF00400">
    <property type="entry name" value="WD40"/>
    <property type="match status" value="2"/>
</dbReference>
<dbReference type="PRINTS" id="PR00320">
    <property type="entry name" value="GPROTEINBRPT"/>
</dbReference>
<dbReference type="InterPro" id="IPR001841">
    <property type="entry name" value="Znf_RING"/>
</dbReference>
<dbReference type="GO" id="GO:0016239">
    <property type="term" value="P:positive regulation of macroautophagy"/>
    <property type="evidence" value="ECO:0007669"/>
    <property type="project" value="TreeGrafter"/>
</dbReference>
<proteinExistence type="inferred from homology"/>
<dbReference type="SMART" id="SM00320">
    <property type="entry name" value="WD40"/>
    <property type="match status" value="5"/>
</dbReference>
<dbReference type="Gene3D" id="2.130.10.10">
    <property type="entry name" value="YVTN repeat-like/Quinoprotein amine dehydrogenase"/>
    <property type="match status" value="1"/>
</dbReference>
<feature type="compositionally biased region" description="Low complexity" evidence="10">
    <location>
        <begin position="33"/>
        <end position="61"/>
    </location>
</feature>
<gene>
    <name evidence="12" type="ORF">BCR44DRAFT_59639</name>
</gene>
<keyword evidence="5" id="KW-0677">Repeat</keyword>
<feature type="region of interest" description="Disordered" evidence="10">
    <location>
        <begin position="485"/>
        <end position="592"/>
    </location>
</feature>
<dbReference type="PROSITE" id="PS50089">
    <property type="entry name" value="ZF_RING_2"/>
    <property type="match status" value="1"/>
</dbReference>
<dbReference type="GO" id="GO:1904263">
    <property type="term" value="P:positive regulation of TORC1 signaling"/>
    <property type="evidence" value="ECO:0007669"/>
    <property type="project" value="TreeGrafter"/>
</dbReference>
<keyword evidence="7" id="KW-0862">Zinc</keyword>
<feature type="repeat" description="WD" evidence="9">
    <location>
        <begin position="225"/>
        <end position="267"/>
    </location>
</feature>
<dbReference type="PROSITE" id="PS50294">
    <property type="entry name" value="WD_REPEATS_REGION"/>
    <property type="match status" value="2"/>
</dbReference>